<evidence type="ECO:0000256" key="4">
    <source>
        <dbReference type="ARBA" id="ARBA00022840"/>
    </source>
</evidence>
<dbReference type="Pfam" id="PF00270">
    <property type="entry name" value="DEAD"/>
    <property type="match status" value="1"/>
</dbReference>
<evidence type="ECO:0000256" key="2">
    <source>
        <dbReference type="ARBA" id="ARBA00022801"/>
    </source>
</evidence>
<evidence type="ECO:0000259" key="6">
    <source>
        <dbReference type="PROSITE" id="PS51194"/>
    </source>
</evidence>
<dbReference type="SUPFAM" id="SSF52540">
    <property type="entry name" value="P-loop containing nucleoside triphosphate hydrolases"/>
    <property type="match status" value="2"/>
</dbReference>
<dbReference type="GO" id="GO:0003676">
    <property type="term" value="F:nucleic acid binding"/>
    <property type="evidence" value="ECO:0007669"/>
    <property type="project" value="InterPro"/>
</dbReference>
<dbReference type="RefSeq" id="WP_089356711.1">
    <property type="nucleotide sequence ID" value="NZ_FZPD01000003.1"/>
</dbReference>
<keyword evidence="1" id="KW-0547">Nucleotide-binding</keyword>
<dbReference type="SMART" id="SM00487">
    <property type="entry name" value="DEXDc"/>
    <property type="match status" value="1"/>
</dbReference>
<dbReference type="InterPro" id="IPR014001">
    <property type="entry name" value="Helicase_ATP-bd"/>
</dbReference>
<dbReference type="InterPro" id="IPR010225">
    <property type="entry name" value="HrpB"/>
</dbReference>
<dbReference type="SMART" id="SM00847">
    <property type="entry name" value="HA2"/>
    <property type="match status" value="1"/>
</dbReference>
<dbReference type="Gene3D" id="3.40.50.300">
    <property type="entry name" value="P-loop containing nucleotide triphosphate hydrolases"/>
    <property type="match status" value="2"/>
</dbReference>
<accession>A0A239J6D2</accession>
<evidence type="ECO:0000259" key="5">
    <source>
        <dbReference type="PROSITE" id="PS51192"/>
    </source>
</evidence>
<dbReference type="GO" id="GO:0005524">
    <property type="term" value="F:ATP binding"/>
    <property type="evidence" value="ECO:0007669"/>
    <property type="project" value="UniProtKB-KW"/>
</dbReference>
<dbReference type="PIRSF" id="PIRSF005496">
    <property type="entry name" value="ATP_hel_hrpB"/>
    <property type="match status" value="1"/>
</dbReference>
<dbReference type="InterPro" id="IPR011545">
    <property type="entry name" value="DEAD/DEAH_box_helicase_dom"/>
</dbReference>
<dbReference type="NCBIfam" id="TIGR01970">
    <property type="entry name" value="DEAH_box_HrpB"/>
    <property type="match status" value="1"/>
</dbReference>
<dbReference type="PANTHER" id="PTHR43519:SF1">
    <property type="entry name" value="ATP-DEPENDENT RNA HELICASE HRPB"/>
    <property type="match status" value="1"/>
</dbReference>
<dbReference type="FunFam" id="3.40.50.300:FF:002125">
    <property type="entry name" value="ATP-dependent helicase HrpB"/>
    <property type="match status" value="1"/>
</dbReference>
<dbReference type="InterPro" id="IPR049614">
    <property type="entry name" value="HrpB_DEXH"/>
</dbReference>
<dbReference type="InterPro" id="IPR007502">
    <property type="entry name" value="Helicase-assoc_dom"/>
</dbReference>
<dbReference type="AlphaFoldDB" id="A0A239J6D2"/>
<evidence type="ECO:0000256" key="3">
    <source>
        <dbReference type="ARBA" id="ARBA00022806"/>
    </source>
</evidence>
<dbReference type="Pfam" id="PF08482">
    <property type="entry name" value="HrpB_C"/>
    <property type="match status" value="1"/>
</dbReference>
<dbReference type="CDD" id="cd18791">
    <property type="entry name" value="SF2_C_RHA"/>
    <property type="match status" value="1"/>
</dbReference>
<keyword evidence="2" id="KW-0378">Hydrolase</keyword>
<dbReference type="SMART" id="SM00490">
    <property type="entry name" value="HELICc"/>
    <property type="match status" value="1"/>
</dbReference>
<dbReference type="EMBL" id="FZPD01000003">
    <property type="protein sequence ID" value="SNT01038.1"/>
    <property type="molecule type" value="Genomic_DNA"/>
</dbReference>
<dbReference type="Proteomes" id="UP000198393">
    <property type="component" value="Unassembled WGS sequence"/>
</dbReference>
<dbReference type="OrthoDB" id="9808833at2"/>
<feature type="domain" description="Helicase ATP-binding" evidence="5">
    <location>
        <begin position="20"/>
        <end position="184"/>
    </location>
</feature>
<sequence length="829" mass="93112">MPFDPKTIDLPIVEILEEVKDKLANDSTLIVHAPPGAGKSTLLPLAIYNDAWLKGQKIIMLEPRRLAARSVAMRMAELLGEKVGETVGYRIRFETKVSDKTQIEVVTEGILTRMLHGDNSLEGVGLVIFDEFHERSIHADVALALCRESQQVLRQDLKILVMSATLNTPQLSSLLGAKVVESQGRQYPVEVFHEGDQDQFMIPEMTANTIVKASKKHEGDILVFLPGQGEIKKCEGIIRSKLRGWSIHPLYGQLAYNKQKAAILPDREGRRKVVLATNIAETSLTIEGIKVVVDTGFGRTMKWDPKSGLSRLETVQISKDSADQRAGRAGRLSAGVCYRMWSKVTDGRLQEHRTPEILEVDLASLALDLASWGITDPNSLTWLTPPPRGAWLSAINTLHELEALENGRITEHGKNMHRLPCHPRIAHMMLMAEEDDLVPLAADIAALLEERDPLGKEAGIDVNIRIEALRTHRREQRKGGRLDRIEKVASSYRQLFDVEEDNDHFDPYETGLLLTYAFPERIAHNRPGNNAQFKLANGRIAMAGHKDDLAHESWLAVANLDARDGMGKIFLASPLNPKDLAPRVKEVEVIEWDTEDGGLNASKDLRIGSIVLKSVPLPDPDPSHLVEAISEAIKKEGRTLLDWSEQVEQLQNRVRCLGKWRPADVWPDFSTDNLILTNNEWLTPYLEGVRKPSELKKINLYEVLYHSLDYDNQQQLEKLAPAKMEVPSGSEIKIMYRDNGEAPVLAARIQELFGMAETPTVNDGKQPLLIHLLSPGFKPVQVTSDLKNFWNETYYEVRKDLKGRYPKHHWPDDPWTAEAVRGVKRKGSK</sequence>
<dbReference type="InterPro" id="IPR001650">
    <property type="entry name" value="Helicase_C-like"/>
</dbReference>
<proteinExistence type="predicted"/>
<evidence type="ECO:0000256" key="1">
    <source>
        <dbReference type="ARBA" id="ARBA00022741"/>
    </source>
</evidence>
<dbReference type="PROSITE" id="PS51194">
    <property type="entry name" value="HELICASE_CTER"/>
    <property type="match status" value="1"/>
</dbReference>
<evidence type="ECO:0000313" key="8">
    <source>
        <dbReference type="Proteomes" id="UP000198393"/>
    </source>
</evidence>
<keyword evidence="3 7" id="KW-0347">Helicase</keyword>
<protein>
    <submittedName>
        <fullName evidence="7">ATP-dependent helicase HrpB</fullName>
    </submittedName>
</protein>
<gene>
    <name evidence="7" type="ORF">SAMN05421640_1995</name>
</gene>
<organism evidence="7 8">
    <name type="scientific">Ekhidna lutea</name>
    <dbReference type="NCBI Taxonomy" id="447679"/>
    <lineage>
        <taxon>Bacteria</taxon>
        <taxon>Pseudomonadati</taxon>
        <taxon>Bacteroidota</taxon>
        <taxon>Cytophagia</taxon>
        <taxon>Cytophagales</taxon>
        <taxon>Reichenbachiellaceae</taxon>
        <taxon>Ekhidna</taxon>
    </lineage>
</organism>
<feature type="domain" description="Helicase C-terminal" evidence="6">
    <location>
        <begin position="209"/>
        <end position="373"/>
    </location>
</feature>
<dbReference type="Pfam" id="PF00271">
    <property type="entry name" value="Helicase_C"/>
    <property type="match status" value="1"/>
</dbReference>
<name>A0A239J6D2_EKHLU</name>
<evidence type="ECO:0000313" key="7">
    <source>
        <dbReference type="EMBL" id="SNT01038.1"/>
    </source>
</evidence>
<dbReference type="InterPro" id="IPR056329">
    <property type="entry name" value="CON_HrpB"/>
</dbReference>
<keyword evidence="4" id="KW-0067">ATP-binding</keyword>
<dbReference type="PANTHER" id="PTHR43519">
    <property type="entry name" value="ATP-DEPENDENT RNA HELICASE HRPB"/>
    <property type="match status" value="1"/>
</dbReference>
<keyword evidence="8" id="KW-1185">Reference proteome</keyword>
<dbReference type="GO" id="GO:0016787">
    <property type="term" value="F:hydrolase activity"/>
    <property type="evidence" value="ECO:0007669"/>
    <property type="project" value="UniProtKB-KW"/>
</dbReference>
<reference evidence="7 8" key="1">
    <citation type="submission" date="2017-06" db="EMBL/GenBank/DDBJ databases">
        <authorList>
            <person name="Kim H.J."/>
            <person name="Triplett B.A."/>
        </authorList>
    </citation>
    <scope>NUCLEOTIDE SEQUENCE [LARGE SCALE GENOMIC DNA]</scope>
    <source>
        <strain evidence="7 8">DSM 19307</strain>
    </source>
</reference>
<dbReference type="PROSITE" id="PS51192">
    <property type="entry name" value="HELICASE_ATP_BIND_1"/>
    <property type="match status" value="1"/>
</dbReference>
<dbReference type="Pfam" id="PF24473">
    <property type="entry name" value="CON_HrpB"/>
    <property type="match status" value="1"/>
</dbReference>
<dbReference type="InterPro" id="IPR013689">
    <property type="entry name" value="RNA_helicase_ATP-dep_HrpB_C"/>
</dbReference>
<dbReference type="Gene3D" id="1.20.120.1080">
    <property type="match status" value="1"/>
</dbReference>
<dbReference type="GO" id="GO:0004386">
    <property type="term" value="F:helicase activity"/>
    <property type="evidence" value="ECO:0007669"/>
    <property type="project" value="UniProtKB-KW"/>
</dbReference>
<dbReference type="InterPro" id="IPR027417">
    <property type="entry name" value="P-loop_NTPase"/>
</dbReference>
<dbReference type="CDD" id="cd17990">
    <property type="entry name" value="DEXHc_HrpB"/>
    <property type="match status" value="1"/>
</dbReference>